<keyword evidence="1" id="KW-0175">Coiled coil</keyword>
<feature type="region of interest" description="Disordered" evidence="2">
    <location>
        <begin position="227"/>
        <end position="248"/>
    </location>
</feature>
<evidence type="ECO:0000313" key="3">
    <source>
        <dbReference type="EMBL" id="KKM69826.1"/>
    </source>
</evidence>
<evidence type="ECO:0000256" key="1">
    <source>
        <dbReference type="SAM" id="Coils"/>
    </source>
</evidence>
<dbReference type="EMBL" id="LAZR01009922">
    <property type="protein sequence ID" value="KKM69826.1"/>
    <property type="molecule type" value="Genomic_DNA"/>
</dbReference>
<proteinExistence type="predicted"/>
<organism evidence="3">
    <name type="scientific">marine sediment metagenome</name>
    <dbReference type="NCBI Taxonomy" id="412755"/>
    <lineage>
        <taxon>unclassified sequences</taxon>
        <taxon>metagenomes</taxon>
        <taxon>ecological metagenomes</taxon>
    </lineage>
</organism>
<protein>
    <submittedName>
        <fullName evidence="3">Uncharacterized protein</fullName>
    </submittedName>
</protein>
<reference evidence="3" key="1">
    <citation type="journal article" date="2015" name="Nature">
        <title>Complex archaea that bridge the gap between prokaryotes and eukaryotes.</title>
        <authorList>
            <person name="Spang A."/>
            <person name="Saw J.H."/>
            <person name="Jorgensen S.L."/>
            <person name="Zaremba-Niedzwiedzka K."/>
            <person name="Martijn J."/>
            <person name="Lind A.E."/>
            <person name="van Eijk R."/>
            <person name="Schleper C."/>
            <person name="Guy L."/>
            <person name="Ettema T.J."/>
        </authorList>
    </citation>
    <scope>NUCLEOTIDE SEQUENCE</scope>
</reference>
<evidence type="ECO:0000256" key="2">
    <source>
        <dbReference type="SAM" id="MobiDB-lite"/>
    </source>
</evidence>
<feature type="coiled-coil region" evidence="1">
    <location>
        <begin position="332"/>
        <end position="373"/>
    </location>
</feature>
<feature type="non-terminal residue" evidence="3">
    <location>
        <position position="377"/>
    </location>
</feature>
<dbReference type="AlphaFoldDB" id="A0A0F9K5B7"/>
<accession>A0A0F9K5B7</accession>
<gene>
    <name evidence="3" type="ORF">LCGC14_1446840</name>
</gene>
<name>A0A0F9K5B7_9ZZZZ</name>
<sequence>MKIKFYAKSVTVAKETDQIKEVAEKLGIVIPSTHTALFQSVYAPIDEPNLNKIRLAKKAVDDALPGLIGSQVNLEHMGYGWIVGIILSTWINANNEIEIVYSFAKNIYKDEYVLALEAMANGDLAVSFELMAETSGQEKLADGTILLHDIDFQGVGMLIQNPPAYPEAKTYEFATAIKNRLQDSSNKEFVFASQLESKCNEILSNTNDEPKKPVLTDVINSDNKDIKDKDIKDKTNEEGGNKNMELTKEQKAEVEKLRAELGELAKHFSDEELLDETTVSDLRAKAETTRVEQLAFKMDSVEIRTFSLVDKDGVETVEESIDRITVTDWNAMKASLAKVEELEATLAAKDSEIESVRENAEKVGKAKVELKDNDFAS</sequence>
<comment type="caution">
    <text evidence="3">The sequence shown here is derived from an EMBL/GenBank/DDBJ whole genome shotgun (WGS) entry which is preliminary data.</text>
</comment>